<dbReference type="AlphaFoldDB" id="A0A6I0F7X1"/>
<dbReference type="RefSeq" id="WP_151862093.1">
    <property type="nucleotide sequence ID" value="NZ_WBZC01000061.1"/>
</dbReference>
<dbReference type="Pfam" id="PF00037">
    <property type="entry name" value="Fer4"/>
    <property type="match status" value="1"/>
</dbReference>
<dbReference type="PROSITE" id="PS51379">
    <property type="entry name" value="4FE4S_FER_2"/>
    <property type="match status" value="1"/>
</dbReference>
<accession>A0A6I0F7X1</accession>
<organism evidence="5 6">
    <name type="scientific">Alkaliphilus pronyensis</name>
    <dbReference type="NCBI Taxonomy" id="1482732"/>
    <lineage>
        <taxon>Bacteria</taxon>
        <taxon>Bacillati</taxon>
        <taxon>Bacillota</taxon>
        <taxon>Clostridia</taxon>
        <taxon>Peptostreptococcales</taxon>
        <taxon>Natronincolaceae</taxon>
        <taxon>Alkaliphilus</taxon>
    </lineage>
</organism>
<dbReference type="InterPro" id="IPR017896">
    <property type="entry name" value="4Fe4S_Fe-S-bd"/>
</dbReference>
<proteinExistence type="predicted"/>
<dbReference type="Proteomes" id="UP000432715">
    <property type="component" value="Unassembled WGS sequence"/>
</dbReference>
<evidence type="ECO:0000259" key="4">
    <source>
        <dbReference type="PROSITE" id="PS51379"/>
    </source>
</evidence>
<dbReference type="Gene3D" id="3.30.70.20">
    <property type="match status" value="1"/>
</dbReference>
<dbReference type="GO" id="GO:0046872">
    <property type="term" value="F:metal ion binding"/>
    <property type="evidence" value="ECO:0007669"/>
    <property type="project" value="UniProtKB-KW"/>
</dbReference>
<evidence type="ECO:0000313" key="5">
    <source>
        <dbReference type="EMBL" id="KAB3531032.1"/>
    </source>
</evidence>
<keyword evidence="2" id="KW-0408">Iron</keyword>
<feature type="domain" description="4Fe-4S ferredoxin-type" evidence="4">
    <location>
        <begin position="59"/>
        <end position="88"/>
    </location>
</feature>
<dbReference type="SUPFAM" id="SSF54862">
    <property type="entry name" value="4Fe-4S ferredoxins"/>
    <property type="match status" value="1"/>
</dbReference>
<keyword evidence="1" id="KW-0479">Metal-binding</keyword>
<keyword evidence="6" id="KW-1185">Reference proteome</keyword>
<evidence type="ECO:0000256" key="1">
    <source>
        <dbReference type="ARBA" id="ARBA00022723"/>
    </source>
</evidence>
<dbReference type="EMBL" id="WBZC01000061">
    <property type="protein sequence ID" value="KAB3531032.1"/>
    <property type="molecule type" value="Genomic_DNA"/>
</dbReference>
<evidence type="ECO:0000256" key="2">
    <source>
        <dbReference type="ARBA" id="ARBA00023004"/>
    </source>
</evidence>
<reference evidence="5 6" key="1">
    <citation type="submission" date="2019-10" db="EMBL/GenBank/DDBJ databases">
        <title>Alkaliphilus serpentinus sp. nov. and Alkaliphilus pronyensis sp. nov., two novel anaerobic alkaliphilic species isolated from the serpentinized-hosted hydrothermal field of the Prony Bay (New Caledonia).</title>
        <authorList>
            <person name="Postec A."/>
        </authorList>
    </citation>
    <scope>NUCLEOTIDE SEQUENCE [LARGE SCALE GENOMIC DNA]</scope>
    <source>
        <strain evidence="5 6">LacV</strain>
    </source>
</reference>
<name>A0A6I0F7X1_9FIRM</name>
<keyword evidence="3" id="KW-0411">Iron-sulfur</keyword>
<dbReference type="InterPro" id="IPR017900">
    <property type="entry name" value="4Fe4S_Fe_S_CS"/>
</dbReference>
<comment type="caution">
    <text evidence="5">The sequence shown here is derived from an EMBL/GenBank/DDBJ whole genome shotgun (WGS) entry which is preliminary data.</text>
</comment>
<dbReference type="OrthoDB" id="9801699at2"/>
<protein>
    <submittedName>
        <fullName evidence="5">4Fe-4S ferredoxin</fullName>
    </submittedName>
</protein>
<dbReference type="GO" id="GO:0051536">
    <property type="term" value="F:iron-sulfur cluster binding"/>
    <property type="evidence" value="ECO:0007669"/>
    <property type="project" value="UniProtKB-KW"/>
</dbReference>
<gene>
    <name evidence="5" type="ORF">F8154_13220</name>
</gene>
<dbReference type="PROSITE" id="PS00198">
    <property type="entry name" value="4FE4S_FER_1"/>
    <property type="match status" value="1"/>
</dbReference>
<evidence type="ECO:0000313" key="6">
    <source>
        <dbReference type="Proteomes" id="UP000432715"/>
    </source>
</evidence>
<evidence type="ECO:0000256" key="3">
    <source>
        <dbReference type="ARBA" id="ARBA00023014"/>
    </source>
</evidence>
<sequence>MLDATGIPTKEDLERVFPTEERLMQGPTVIVECYQNIPCNPCYTVCRTGAIKEFADINDLPTVDHSLCNGCSLCVSNCPGLAISILDMTYSEDEALLKIPYELIPLPKPNQIVKGLDREGVEVTDVKVIKVIDSKALDKTPIIAIAVKKQYAKIIRSIRLEE</sequence>